<feature type="domain" description="EamA" evidence="9">
    <location>
        <begin position="155"/>
        <end position="282"/>
    </location>
</feature>
<dbReference type="PANTHER" id="PTHR42920:SF11">
    <property type="entry name" value="INNER MEMBRANE PROTEIN YTFF"/>
    <property type="match status" value="1"/>
</dbReference>
<feature type="transmembrane region" description="Helical" evidence="8">
    <location>
        <begin position="180"/>
        <end position="206"/>
    </location>
</feature>
<reference evidence="10 11" key="1">
    <citation type="submission" date="2019-01" db="EMBL/GenBank/DDBJ databases">
        <title>Novel species of Cellulomonas.</title>
        <authorList>
            <person name="Liu Q."/>
            <person name="Xin Y.-H."/>
        </authorList>
    </citation>
    <scope>NUCLEOTIDE SEQUENCE [LARGE SCALE GENOMIC DNA]</scope>
    <source>
        <strain evidence="10 11">HLT2-17</strain>
    </source>
</reference>
<evidence type="ECO:0000259" key="9">
    <source>
        <dbReference type="Pfam" id="PF00892"/>
    </source>
</evidence>
<feature type="transmembrane region" description="Helical" evidence="8">
    <location>
        <begin position="126"/>
        <end position="146"/>
    </location>
</feature>
<feature type="compositionally biased region" description="Basic and acidic residues" evidence="7">
    <location>
        <begin position="296"/>
        <end position="313"/>
    </location>
</feature>
<feature type="transmembrane region" description="Helical" evidence="8">
    <location>
        <begin position="152"/>
        <end position="168"/>
    </location>
</feature>
<dbReference type="PANTHER" id="PTHR42920">
    <property type="entry name" value="OS03G0707200 PROTEIN-RELATED"/>
    <property type="match status" value="1"/>
</dbReference>
<feature type="domain" description="EamA" evidence="9">
    <location>
        <begin position="8"/>
        <end position="141"/>
    </location>
</feature>
<evidence type="ECO:0000256" key="8">
    <source>
        <dbReference type="SAM" id="Phobius"/>
    </source>
</evidence>
<comment type="similarity">
    <text evidence="2">Belongs to the EamA transporter family.</text>
</comment>
<evidence type="ECO:0000256" key="2">
    <source>
        <dbReference type="ARBA" id="ARBA00007362"/>
    </source>
</evidence>
<keyword evidence="5 8" id="KW-1133">Transmembrane helix</keyword>
<evidence type="ECO:0000313" key="10">
    <source>
        <dbReference type="EMBL" id="RYV52165.1"/>
    </source>
</evidence>
<feature type="transmembrane region" description="Helical" evidence="8">
    <location>
        <begin position="98"/>
        <end position="119"/>
    </location>
</feature>
<dbReference type="InterPro" id="IPR037185">
    <property type="entry name" value="EmrE-like"/>
</dbReference>
<dbReference type="Pfam" id="PF00892">
    <property type="entry name" value="EamA"/>
    <property type="match status" value="2"/>
</dbReference>
<dbReference type="EMBL" id="SDWW01000008">
    <property type="protein sequence ID" value="RYV52165.1"/>
    <property type="molecule type" value="Genomic_DNA"/>
</dbReference>
<comment type="subcellular location">
    <subcellularLocation>
        <location evidence="1">Cell membrane</location>
        <topology evidence="1">Multi-pass membrane protein</topology>
    </subcellularLocation>
</comment>
<feature type="region of interest" description="Disordered" evidence="7">
    <location>
        <begin position="291"/>
        <end position="313"/>
    </location>
</feature>
<evidence type="ECO:0000256" key="1">
    <source>
        <dbReference type="ARBA" id="ARBA00004651"/>
    </source>
</evidence>
<evidence type="ECO:0000256" key="5">
    <source>
        <dbReference type="ARBA" id="ARBA00022989"/>
    </source>
</evidence>
<dbReference type="OrthoDB" id="9794287at2"/>
<feature type="transmembrane region" description="Helical" evidence="8">
    <location>
        <begin position="12"/>
        <end position="31"/>
    </location>
</feature>
<keyword evidence="11" id="KW-1185">Reference proteome</keyword>
<dbReference type="Gene3D" id="1.10.3730.20">
    <property type="match status" value="1"/>
</dbReference>
<feature type="transmembrane region" description="Helical" evidence="8">
    <location>
        <begin position="37"/>
        <end position="58"/>
    </location>
</feature>
<organism evidence="10 11">
    <name type="scientific">Pengzhenrongella frigida</name>
    <dbReference type="NCBI Taxonomy" id="1259133"/>
    <lineage>
        <taxon>Bacteria</taxon>
        <taxon>Bacillati</taxon>
        <taxon>Actinomycetota</taxon>
        <taxon>Actinomycetes</taxon>
        <taxon>Micrococcales</taxon>
        <taxon>Pengzhenrongella</taxon>
    </lineage>
</organism>
<dbReference type="GO" id="GO:0005886">
    <property type="term" value="C:plasma membrane"/>
    <property type="evidence" value="ECO:0007669"/>
    <property type="project" value="UniProtKB-SubCell"/>
</dbReference>
<name>A0A4Q5N229_9MICO</name>
<keyword evidence="6 8" id="KW-0472">Membrane</keyword>
<sequence>MLVSLRNRGVQAALVSAALFGAGTPLAKLLLGDVSPWMLAGLLYCGSGLGLGLIRVVRRSPRVLLARGELRPLAGAIVFGGILGPVLLMLGLSNLPASGASLLLNAEGVFTALLAWFVFKENVDRRVALGMLAIVVGAVVLAIPTGADLGRVWPSLAILGACLCWGLDNNLTRKVALADATWLAAVKGAVAGPVNMVLAFALGAQLPATQHVVAAMGIGLFAYGVSLVLFIVAMRHVGTARAGAYFSIAPFFGALLAIALGESLTWPLVVAGIFMAVGVWLHLTERHSHEHTHHALTHEHRHTHDAEHQHEHAEPVPAGAWHTHEHTHPAITHTHEHYPDARHRHAH</sequence>
<dbReference type="InterPro" id="IPR051258">
    <property type="entry name" value="Diverse_Substrate_Transporter"/>
</dbReference>
<comment type="caution">
    <text evidence="10">The sequence shown here is derived from an EMBL/GenBank/DDBJ whole genome shotgun (WGS) entry which is preliminary data.</text>
</comment>
<gene>
    <name evidence="10" type="ORF">EUA98_05130</name>
</gene>
<evidence type="ECO:0000313" key="11">
    <source>
        <dbReference type="Proteomes" id="UP000293764"/>
    </source>
</evidence>
<protein>
    <submittedName>
        <fullName evidence="10">DMT family transporter</fullName>
    </submittedName>
</protein>
<evidence type="ECO:0000256" key="4">
    <source>
        <dbReference type="ARBA" id="ARBA00022692"/>
    </source>
</evidence>
<dbReference type="AlphaFoldDB" id="A0A4Q5N229"/>
<accession>A0A4Q5N229</accession>
<proteinExistence type="inferred from homology"/>
<feature type="transmembrane region" description="Helical" evidence="8">
    <location>
        <begin position="266"/>
        <end position="283"/>
    </location>
</feature>
<feature type="transmembrane region" description="Helical" evidence="8">
    <location>
        <begin position="212"/>
        <end position="233"/>
    </location>
</feature>
<evidence type="ECO:0000256" key="6">
    <source>
        <dbReference type="ARBA" id="ARBA00023136"/>
    </source>
</evidence>
<evidence type="ECO:0000256" key="3">
    <source>
        <dbReference type="ARBA" id="ARBA00022475"/>
    </source>
</evidence>
<evidence type="ECO:0000256" key="7">
    <source>
        <dbReference type="SAM" id="MobiDB-lite"/>
    </source>
</evidence>
<keyword evidence="3" id="KW-1003">Cell membrane</keyword>
<dbReference type="RefSeq" id="WP_130101613.1">
    <property type="nucleotide sequence ID" value="NZ_SDWW01000008.1"/>
</dbReference>
<feature type="transmembrane region" description="Helical" evidence="8">
    <location>
        <begin position="70"/>
        <end position="92"/>
    </location>
</feature>
<keyword evidence="4 8" id="KW-0812">Transmembrane</keyword>
<dbReference type="SUPFAM" id="SSF103481">
    <property type="entry name" value="Multidrug resistance efflux transporter EmrE"/>
    <property type="match status" value="2"/>
</dbReference>
<dbReference type="InterPro" id="IPR000620">
    <property type="entry name" value="EamA_dom"/>
</dbReference>
<feature type="transmembrane region" description="Helical" evidence="8">
    <location>
        <begin position="242"/>
        <end position="260"/>
    </location>
</feature>
<dbReference type="Proteomes" id="UP000293764">
    <property type="component" value="Unassembled WGS sequence"/>
</dbReference>